<feature type="transmembrane region" description="Helical" evidence="1">
    <location>
        <begin position="30"/>
        <end position="48"/>
    </location>
</feature>
<gene>
    <name evidence="2" type="ORF">Catovirus_1_653</name>
</gene>
<name>A0A1V0SA83_9VIRU</name>
<feature type="transmembrane region" description="Helical" evidence="1">
    <location>
        <begin position="185"/>
        <end position="204"/>
    </location>
</feature>
<keyword evidence="1" id="KW-0472">Membrane</keyword>
<protein>
    <submittedName>
        <fullName evidence="2">Uncharacterized protein</fullName>
    </submittedName>
</protein>
<feature type="transmembrane region" description="Helical" evidence="1">
    <location>
        <begin position="158"/>
        <end position="179"/>
    </location>
</feature>
<feature type="transmembrane region" description="Helical" evidence="1">
    <location>
        <begin position="6"/>
        <end position="23"/>
    </location>
</feature>
<feature type="transmembrane region" description="Helical" evidence="1">
    <location>
        <begin position="131"/>
        <end position="151"/>
    </location>
</feature>
<feature type="transmembrane region" description="Helical" evidence="1">
    <location>
        <begin position="92"/>
        <end position="111"/>
    </location>
</feature>
<accession>A0A1V0SA83</accession>
<feature type="transmembrane region" description="Helical" evidence="1">
    <location>
        <begin position="68"/>
        <end position="85"/>
    </location>
</feature>
<keyword evidence="1" id="KW-1133">Transmembrane helix</keyword>
<sequence length="281" mass="32270">MLLTDIPIILTNLIIFVSVGYAIKTNRLLQGYLLSLAGIISLIYHFLWCLNLNETMSSIRYYYTFMDYHHECLVGIVIATTCLNLDDKRIETVITIILTCIYICLNVLISNFESLDGNSSLIEFISFGNKIFVISVMSIVCLITIVTSYCISNKLPKLNIFYLMMSLISTISAIIFFWLGSSGHYWIYHSLWHTLIMLTPLLIFKMIDDETNILTSISTSISTLTSKLKEYYRKKNNVENNDNHIMIDIAETKEIPSLNFDWPTAVSQPRILHNRAKTNFV</sequence>
<evidence type="ECO:0000313" key="2">
    <source>
        <dbReference type="EMBL" id="ARF08603.1"/>
    </source>
</evidence>
<keyword evidence="1" id="KW-0812">Transmembrane</keyword>
<proteinExistence type="predicted"/>
<evidence type="ECO:0000256" key="1">
    <source>
        <dbReference type="SAM" id="Phobius"/>
    </source>
</evidence>
<organism evidence="2">
    <name type="scientific">Catovirus CTV1</name>
    <dbReference type="NCBI Taxonomy" id="1977631"/>
    <lineage>
        <taxon>Viruses</taxon>
        <taxon>Varidnaviria</taxon>
        <taxon>Bamfordvirae</taxon>
        <taxon>Nucleocytoviricota</taxon>
        <taxon>Megaviricetes</taxon>
        <taxon>Imitervirales</taxon>
        <taxon>Mimiviridae</taxon>
        <taxon>Klosneuvirinae</taxon>
        <taxon>Catovirus</taxon>
    </lineage>
</organism>
<dbReference type="EMBL" id="KY684083">
    <property type="protein sequence ID" value="ARF08603.1"/>
    <property type="molecule type" value="Genomic_DNA"/>
</dbReference>
<reference evidence="2" key="1">
    <citation type="journal article" date="2017" name="Science">
        <title>Giant viruses with an expanded complement of translation system components.</title>
        <authorList>
            <person name="Schulz F."/>
            <person name="Yutin N."/>
            <person name="Ivanova N.N."/>
            <person name="Ortega D.R."/>
            <person name="Lee T.K."/>
            <person name="Vierheilig J."/>
            <person name="Daims H."/>
            <person name="Horn M."/>
            <person name="Wagner M."/>
            <person name="Jensen G.J."/>
            <person name="Kyrpides N.C."/>
            <person name="Koonin E.V."/>
            <person name="Woyke T."/>
        </authorList>
    </citation>
    <scope>NUCLEOTIDE SEQUENCE</scope>
    <source>
        <strain evidence="2">CTV1</strain>
    </source>
</reference>